<name>A0ABR1WXK1_9PEZI</name>
<accession>A0ABR1WXK1</accession>
<keyword evidence="1" id="KW-0732">Signal</keyword>
<dbReference type="EMBL" id="JAQQWN010000004">
    <property type="protein sequence ID" value="KAK8087868.1"/>
    <property type="molecule type" value="Genomic_DNA"/>
</dbReference>
<protein>
    <submittedName>
        <fullName evidence="2">Uncharacterized protein</fullName>
    </submittedName>
</protein>
<evidence type="ECO:0000313" key="3">
    <source>
        <dbReference type="Proteomes" id="UP001433268"/>
    </source>
</evidence>
<dbReference type="RefSeq" id="XP_066670762.1">
    <property type="nucleotide sequence ID" value="XM_066807144.1"/>
</dbReference>
<keyword evidence="3" id="KW-1185">Reference proteome</keyword>
<sequence length="139" mass="13954">MYTLLTLMGLLPLSTIAMPVGEAFCKANVVVIKALLADVGGINYCSEVLNLAATTLTTTVYVTPSAVSTGLVSTITGPTVSVDLSTLTSATNTPSLATSSSAIAPVTSSAPVSFVTSTATKVETISVDVTVTNPVVQVG</sequence>
<evidence type="ECO:0000313" key="2">
    <source>
        <dbReference type="EMBL" id="KAK8087868.1"/>
    </source>
</evidence>
<dbReference type="GeneID" id="92040204"/>
<dbReference type="Proteomes" id="UP001433268">
    <property type="component" value="Unassembled WGS sequence"/>
</dbReference>
<reference evidence="2 3" key="1">
    <citation type="submission" date="2023-01" db="EMBL/GenBank/DDBJ databases">
        <title>Analysis of 21 Apiospora genomes using comparative genomics revels a genus with tremendous synthesis potential of carbohydrate active enzymes and secondary metabolites.</title>
        <authorList>
            <person name="Sorensen T."/>
        </authorList>
    </citation>
    <scope>NUCLEOTIDE SEQUENCE [LARGE SCALE GENOMIC DNA]</scope>
    <source>
        <strain evidence="2 3">CBS 114990</strain>
    </source>
</reference>
<feature type="signal peptide" evidence="1">
    <location>
        <begin position="1"/>
        <end position="17"/>
    </location>
</feature>
<gene>
    <name evidence="2" type="ORF">PG997_002829</name>
</gene>
<organism evidence="2 3">
    <name type="scientific">Apiospora hydei</name>
    <dbReference type="NCBI Taxonomy" id="1337664"/>
    <lineage>
        <taxon>Eukaryota</taxon>
        <taxon>Fungi</taxon>
        <taxon>Dikarya</taxon>
        <taxon>Ascomycota</taxon>
        <taxon>Pezizomycotina</taxon>
        <taxon>Sordariomycetes</taxon>
        <taxon>Xylariomycetidae</taxon>
        <taxon>Amphisphaeriales</taxon>
        <taxon>Apiosporaceae</taxon>
        <taxon>Apiospora</taxon>
    </lineage>
</organism>
<proteinExistence type="predicted"/>
<evidence type="ECO:0000256" key="1">
    <source>
        <dbReference type="SAM" id="SignalP"/>
    </source>
</evidence>
<feature type="chain" id="PRO_5047525073" evidence="1">
    <location>
        <begin position="18"/>
        <end position="139"/>
    </location>
</feature>
<comment type="caution">
    <text evidence="2">The sequence shown here is derived from an EMBL/GenBank/DDBJ whole genome shotgun (WGS) entry which is preliminary data.</text>
</comment>